<dbReference type="InterPro" id="IPR003594">
    <property type="entry name" value="HATPase_dom"/>
</dbReference>
<organism evidence="8 9">
    <name type="scientific">Coriobacterium glomerans (strain ATCC 49209 / DSM 20642 / JCM 10262 / PW2)</name>
    <dbReference type="NCBI Taxonomy" id="700015"/>
    <lineage>
        <taxon>Bacteria</taxon>
        <taxon>Bacillati</taxon>
        <taxon>Actinomycetota</taxon>
        <taxon>Coriobacteriia</taxon>
        <taxon>Coriobacteriales</taxon>
        <taxon>Coriobacteriaceae</taxon>
        <taxon>Coriobacterium</taxon>
    </lineage>
</organism>
<dbReference type="RefSeq" id="WP_013708123.1">
    <property type="nucleotide sequence ID" value="NC_015389.1"/>
</dbReference>
<dbReference type="eggNOG" id="COG0642">
    <property type="taxonomic scope" value="Bacteria"/>
</dbReference>
<dbReference type="STRING" id="700015.Corgl_0254"/>
<sequence>MDSATLIALSLIIGLGLGMVLGTSVYAVELRRMARFLRDRERRSGARLTLKTFGPGLRELAVAVNTELDQGLEERVLALRRRQEFQRDLSALSHDIRTPLTGAKGYLQLATGERQERMRTRYLEAANARIDSTIRLLDQLFAYTRASDPDLVLSRETVDVAPIIEAVLLAHFPEFEERKWEPTVHMEARGVTVVGDRDALCRIAENLVTNAIRYGVSAPLIEARDGRLVFSNRIADPSALDVERLFDRFYQADSSRGAAGAGLGLSTAHKLAQAMEMDLTASVEDDMLMIELVFDSPRSPDAVG</sequence>
<dbReference type="PANTHER" id="PTHR42878">
    <property type="entry name" value="TWO-COMPONENT HISTIDINE KINASE"/>
    <property type="match status" value="1"/>
</dbReference>
<dbReference type="EMBL" id="CP002628">
    <property type="protein sequence ID" value="AEB06380.1"/>
    <property type="molecule type" value="Genomic_DNA"/>
</dbReference>
<dbReference type="InterPro" id="IPR008358">
    <property type="entry name" value="Sig_transdc_His_kin/Pase_MprB"/>
</dbReference>
<dbReference type="InterPro" id="IPR003661">
    <property type="entry name" value="HisK_dim/P_dom"/>
</dbReference>
<dbReference type="Pfam" id="PF02518">
    <property type="entry name" value="HATPase_c"/>
    <property type="match status" value="1"/>
</dbReference>
<dbReference type="GO" id="GO:0000156">
    <property type="term" value="F:phosphorelay response regulator activity"/>
    <property type="evidence" value="ECO:0007669"/>
    <property type="project" value="TreeGrafter"/>
</dbReference>
<gene>
    <name evidence="8" type="ordered locus">Corgl_0254</name>
</gene>
<evidence type="ECO:0000256" key="4">
    <source>
        <dbReference type="ARBA" id="ARBA00022679"/>
    </source>
</evidence>
<dbReference type="PRINTS" id="PR01780">
    <property type="entry name" value="LANTIREGPROT"/>
</dbReference>
<dbReference type="KEGG" id="cgo:Corgl_0254"/>
<dbReference type="Gene3D" id="3.30.565.10">
    <property type="entry name" value="Histidine kinase-like ATPase, C-terminal domain"/>
    <property type="match status" value="1"/>
</dbReference>
<feature type="domain" description="Histidine kinase" evidence="7">
    <location>
        <begin position="91"/>
        <end position="300"/>
    </location>
</feature>
<dbReference type="GO" id="GO:0000155">
    <property type="term" value="F:phosphorelay sensor kinase activity"/>
    <property type="evidence" value="ECO:0007669"/>
    <property type="project" value="InterPro"/>
</dbReference>
<dbReference type="GO" id="GO:0007234">
    <property type="term" value="P:osmosensory signaling via phosphorelay pathway"/>
    <property type="evidence" value="ECO:0007669"/>
    <property type="project" value="TreeGrafter"/>
</dbReference>
<dbReference type="InterPro" id="IPR050351">
    <property type="entry name" value="BphY/WalK/GraS-like"/>
</dbReference>
<comment type="subcellular location">
    <subcellularLocation>
        <location evidence="2">Cell membrane</location>
    </subcellularLocation>
</comment>
<dbReference type="Proteomes" id="UP000006851">
    <property type="component" value="Chromosome"/>
</dbReference>
<evidence type="ECO:0000256" key="1">
    <source>
        <dbReference type="ARBA" id="ARBA00000085"/>
    </source>
</evidence>
<evidence type="ECO:0000256" key="3">
    <source>
        <dbReference type="ARBA" id="ARBA00012438"/>
    </source>
</evidence>
<dbReference type="AlphaFoldDB" id="F2N741"/>
<dbReference type="SUPFAM" id="SSF55874">
    <property type="entry name" value="ATPase domain of HSP90 chaperone/DNA topoisomerase II/histidine kinase"/>
    <property type="match status" value="1"/>
</dbReference>
<dbReference type="EC" id="2.7.13.3" evidence="3"/>
<accession>F2N741</accession>
<protein>
    <recommendedName>
        <fullName evidence="6">Sensor-like histidine kinase SenX3</fullName>
        <ecNumber evidence="3">2.7.13.3</ecNumber>
    </recommendedName>
</protein>
<evidence type="ECO:0000259" key="7">
    <source>
        <dbReference type="PROSITE" id="PS50109"/>
    </source>
</evidence>
<dbReference type="Gene3D" id="1.10.287.130">
    <property type="match status" value="1"/>
</dbReference>
<dbReference type="PROSITE" id="PS50109">
    <property type="entry name" value="HIS_KIN"/>
    <property type="match status" value="1"/>
</dbReference>
<dbReference type="Pfam" id="PF00512">
    <property type="entry name" value="HisKA"/>
    <property type="match status" value="1"/>
</dbReference>
<name>F2N741_CORGP</name>
<dbReference type="SMART" id="SM00387">
    <property type="entry name" value="HATPase_c"/>
    <property type="match status" value="1"/>
</dbReference>
<dbReference type="SMART" id="SM00388">
    <property type="entry name" value="HisKA"/>
    <property type="match status" value="1"/>
</dbReference>
<dbReference type="HOGENOM" id="CLU_000445_89_3_11"/>
<dbReference type="OrthoDB" id="9806130at2"/>
<evidence type="ECO:0000313" key="9">
    <source>
        <dbReference type="Proteomes" id="UP000006851"/>
    </source>
</evidence>
<proteinExistence type="predicted"/>
<dbReference type="SUPFAM" id="SSF47384">
    <property type="entry name" value="Homodimeric domain of signal transducing histidine kinase"/>
    <property type="match status" value="1"/>
</dbReference>
<comment type="catalytic activity">
    <reaction evidence="1">
        <text>ATP + protein L-histidine = ADP + protein N-phospho-L-histidine.</text>
        <dbReference type="EC" id="2.7.13.3"/>
    </reaction>
</comment>
<keyword evidence="9" id="KW-1185">Reference proteome</keyword>
<dbReference type="InterPro" id="IPR005467">
    <property type="entry name" value="His_kinase_dom"/>
</dbReference>
<evidence type="ECO:0000256" key="2">
    <source>
        <dbReference type="ARBA" id="ARBA00004236"/>
    </source>
</evidence>
<dbReference type="InterPro" id="IPR036097">
    <property type="entry name" value="HisK_dim/P_sf"/>
</dbReference>
<dbReference type="GO" id="GO:0005886">
    <property type="term" value="C:plasma membrane"/>
    <property type="evidence" value="ECO:0007669"/>
    <property type="project" value="UniProtKB-SubCell"/>
</dbReference>
<evidence type="ECO:0000256" key="6">
    <source>
        <dbReference type="ARBA" id="ARBA00039401"/>
    </source>
</evidence>
<dbReference type="CDD" id="cd00082">
    <property type="entry name" value="HisKA"/>
    <property type="match status" value="1"/>
</dbReference>
<dbReference type="CDD" id="cd00075">
    <property type="entry name" value="HATPase"/>
    <property type="match status" value="1"/>
</dbReference>
<keyword evidence="5 8" id="KW-0418">Kinase</keyword>
<dbReference type="PANTHER" id="PTHR42878:SF12">
    <property type="entry name" value="SENSOR HISTIDINE KINASE YCBM"/>
    <property type="match status" value="1"/>
</dbReference>
<keyword evidence="4" id="KW-0808">Transferase</keyword>
<dbReference type="InterPro" id="IPR036890">
    <property type="entry name" value="HATPase_C_sf"/>
</dbReference>
<evidence type="ECO:0000313" key="8">
    <source>
        <dbReference type="EMBL" id="AEB06380.1"/>
    </source>
</evidence>
<reference evidence="9" key="1">
    <citation type="journal article" date="2013" name="Stand. Genomic Sci.">
        <title>Complete genome sequence of Coriobacterium glomerans type strain (PW2(T)) from the midgut of Pyrrhocoris apterus L. (red soldier bug).</title>
        <authorList>
            <person name="Stackebrandt E."/>
            <person name="Zeytun A."/>
            <person name="Lapidus A."/>
            <person name="Nolan M."/>
            <person name="Lucas S."/>
            <person name="Hammon N."/>
            <person name="Deshpande S."/>
            <person name="Cheng J.F."/>
            <person name="Tapia R."/>
            <person name="Goodwin L.A."/>
            <person name="Pitluck S."/>
            <person name="Liolios K."/>
            <person name="Pagani I."/>
            <person name="Ivanova N."/>
            <person name="Mavromatis K."/>
            <person name="Mikhailova N."/>
            <person name="Huntemann M."/>
            <person name="Pati A."/>
            <person name="Chen A."/>
            <person name="Palaniappan K."/>
            <person name="Chang Y.J."/>
            <person name="Land M."/>
            <person name="Hauser L."/>
            <person name="Rohde M."/>
            <person name="Pukall R."/>
            <person name="Goker M."/>
            <person name="Detter J.C."/>
            <person name="Woyke T."/>
            <person name="Bristow J."/>
            <person name="Eisen J.A."/>
            <person name="Markowitz V."/>
            <person name="Hugenholtz P."/>
            <person name="Kyrpides N.C."/>
            <person name="Klenk H.P."/>
        </authorList>
    </citation>
    <scope>NUCLEOTIDE SEQUENCE</scope>
    <source>
        <strain evidence="9">ATCC 49209 / DSM 20642 / JCM 10262 / PW2</strain>
    </source>
</reference>
<dbReference type="GO" id="GO:0030295">
    <property type="term" value="F:protein kinase activator activity"/>
    <property type="evidence" value="ECO:0007669"/>
    <property type="project" value="TreeGrafter"/>
</dbReference>
<evidence type="ECO:0000256" key="5">
    <source>
        <dbReference type="ARBA" id="ARBA00022777"/>
    </source>
</evidence>